<dbReference type="SMART" id="SM01217">
    <property type="entry name" value="Fn3_like"/>
    <property type="match status" value="1"/>
</dbReference>
<dbReference type="Pfam" id="PF00933">
    <property type="entry name" value="Glyco_hydro_3"/>
    <property type="match status" value="1"/>
</dbReference>
<evidence type="ECO:0000256" key="5">
    <source>
        <dbReference type="SAM" id="Phobius"/>
    </source>
</evidence>
<name>A0A7M1XHW0_9SPIR</name>
<dbReference type="InterPro" id="IPR036962">
    <property type="entry name" value="Glyco_hydro_3_N_sf"/>
</dbReference>
<dbReference type="PANTHER" id="PTHR42715">
    <property type="entry name" value="BETA-GLUCOSIDASE"/>
    <property type="match status" value="1"/>
</dbReference>
<feature type="transmembrane region" description="Helical" evidence="5">
    <location>
        <begin position="906"/>
        <end position="930"/>
    </location>
</feature>
<keyword evidence="5" id="KW-0812">Transmembrane</keyword>
<dbReference type="Proteomes" id="UP000593591">
    <property type="component" value="Chromosome"/>
</dbReference>
<keyword evidence="3" id="KW-0119">Carbohydrate metabolism</keyword>
<dbReference type="GO" id="GO:0005975">
    <property type="term" value="P:carbohydrate metabolic process"/>
    <property type="evidence" value="ECO:0007669"/>
    <property type="project" value="InterPro"/>
</dbReference>
<evidence type="ECO:0000256" key="1">
    <source>
        <dbReference type="ARBA" id="ARBA00005336"/>
    </source>
</evidence>
<dbReference type="EMBL" id="CP031517">
    <property type="protein sequence ID" value="QOS39026.1"/>
    <property type="molecule type" value="Genomic_DNA"/>
</dbReference>
<keyword evidence="5" id="KW-0472">Membrane</keyword>
<evidence type="ECO:0000256" key="4">
    <source>
        <dbReference type="RuleBase" id="RU361161"/>
    </source>
</evidence>
<dbReference type="PROSITE" id="PS00775">
    <property type="entry name" value="GLYCOSYL_HYDROL_F3"/>
    <property type="match status" value="1"/>
</dbReference>
<evidence type="ECO:0000313" key="8">
    <source>
        <dbReference type="Proteomes" id="UP000593591"/>
    </source>
</evidence>
<dbReference type="InterPro" id="IPR026891">
    <property type="entry name" value="Fn3-like"/>
</dbReference>
<dbReference type="Pfam" id="PF01915">
    <property type="entry name" value="Glyco_hydro_3_C"/>
    <property type="match status" value="1"/>
</dbReference>
<dbReference type="SUPFAM" id="SSF51445">
    <property type="entry name" value="(Trans)glycosidases"/>
    <property type="match status" value="1"/>
</dbReference>
<evidence type="ECO:0000256" key="3">
    <source>
        <dbReference type="ARBA" id="ARBA00023277"/>
    </source>
</evidence>
<evidence type="ECO:0000256" key="2">
    <source>
        <dbReference type="ARBA" id="ARBA00022801"/>
    </source>
</evidence>
<keyword evidence="2 4" id="KW-0378">Hydrolase</keyword>
<dbReference type="Gene3D" id="2.60.40.10">
    <property type="entry name" value="Immunoglobulins"/>
    <property type="match status" value="1"/>
</dbReference>
<feature type="domain" description="Fibronectin type III-like" evidence="6">
    <location>
        <begin position="386"/>
        <end position="460"/>
    </location>
</feature>
<dbReference type="GO" id="GO:0004553">
    <property type="term" value="F:hydrolase activity, hydrolyzing O-glycosyl compounds"/>
    <property type="evidence" value="ECO:0007669"/>
    <property type="project" value="InterPro"/>
</dbReference>
<reference evidence="7 8" key="1">
    <citation type="submission" date="2018-08" db="EMBL/GenBank/DDBJ databases">
        <title>The first complete genome of Treponema rectale (CHPAT), a commensal spirochete of the bovine rectum.</title>
        <authorList>
            <person name="Staton G.J."/>
            <person name="Clegg S.R."/>
            <person name="Carter S.D."/>
            <person name="Radford A.D."/>
            <person name="Darby A."/>
            <person name="Hall N."/>
            <person name="Birtles R.J."/>
            <person name="Evans N.J."/>
        </authorList>
    </citation>
    <scope>NUCLEOTIDE SEQUENCE [LARGE SCALE GENOMIC DNA]</scope>
    <source>
        <strain evidence="7 8">CHPA</strain>
    </source>
</reference>
<sequence>MKKPTKKTGIIVSSIGGVLSAVMIAGTIVAYSYQGLLDVTFQSSDYVASVGEKELCKNVAGEGAVLLKNEDEALPLDNDETKLALIGQDSVDFVYGGSGSGSVDTATAPTLKSALEGAGYTINQTLWDFYDTGAGKDYRKKTPDMSGHGPFEVNEVPQSVYTTAVKESLKNDDVGIVVIGRSGGESADLPTSELSTGSYYLQIDQNEKDMLKMACDNFDKVIAIINANNPMELDFLEDETYKNVKVAFWLGGVGQEGMHAIPEILNGTTNPSGRLVDTYAYDSTSAPSFKNLGDYTINNSTVTNGNKYLVYGEGIYVGYKYYETRYEDVVLGNTSGYDYSTSVQFPFGYGLSYTTFEWSDFNVTEKEDAYEVTVKVKNKGDHAGKDVVEIYAQKPYTAGGVENASVELVGFTKTGVIKSRDSEIVKVEVKKKDLVSYDYKTNKTYIINKGDHYLSAGRNAHDALNNILALKGKSTSDGMTEDGDKNFAKMIFNQAEIDATTYSKSEVTGNAITNQFDDVDVNYYEDFTYLSRNDWTGTFPTTFKNGSWTATDKMLADLEFFDVTSDTTDDETINAFTYKSDFKDTTYKLPDVMELPYDDTKWDDLISQMTYTQMTKLIRLGGYATVQVDRIGLPKTIDKDGPSGISGTLVGGESTMAWPAEVVMASTWNAPMIQNLGVWFGEDSIVAGVVGVYGPGADIHRSPYSGRNFEYFSEDSMLSYQMATHELRGLRSKGVLAYVKHFALNDQETNRYGSAIFANEQAIREIFFKGFEGAIVDGGANAAMAAMNRMGARWVGAHRGAMTNVLRDEWGFEGFVITDQASVPAMFYQDMISGLWAGCDMWLNTNESYWALSAYKEDKTMQYYITRSAKNIVYAIAHTWAVNDAYKTNTDGTISETTSKIFPWRALLWIVDCIIWVSAIGSSAFIWISYKKKPE</sequence>
<dbReference type="InterPro" id="IPR019800">
    <property type="entry name" value="Glyco_hydro_3_AS"/>
</dbReference>
<comment type="similarity">
    <text evidence="1 4">Belongs to the glycosyl hydrolase 3 family.</text>
</comment>
<dbReference type="Gene3D" id="3.40.50.1700">
    <property type="entry name" value="Glycoside hydrolase family 3 C-terminal domain"/>
    <property type="match status" value="1"/>
</dbReference>
<gene>
    <name evidence="7" type="ORF">DYE49_00580</name>
</gene>
<dbReference type="Pfam" id="PF14310">
    <property type="entry name" value="Fn3-like"/>
    <property type="match status" value="1"/>
</dbReference>
<protein>
    <submittedName>
        <fullName evidence="7">Beta-glucosidase</fullName>
    </submittedName>
</protein>
<dbReference type="KEGG" id="trc:DYE49_00580"/>
<dbReference type="PRINTS" id="PR00133">
    <property type="entry name" value="GLHYDRLASE3"/>
</dbReference>
<dbReference type="InterPro" id="IPR013783">
    <property type="entry name" value="Ig-like_fold"/>
</dbReference>
<evidence type="ECO:0000313" key="7">
    <source>
        <dbReference type="EMBL" id="QOS39026.1"/>
    </source>
</evidence>
<organism evidence="7 8">
    <name type="scientific">Treponema rectale</name>
    <dbReference type="NCBI Taxonomy" id="744512"/>
    <lineage>
        <taxon>Bacteria</taxon>
        <taxon>Pseudomonadati</taxon>
        <taxon>Spirochaetota</taxon>
        <taxon>Spirochaetia</taxon>
        <taxon>Spirochaetales</taxon>
        <taxon>Treponemataceae</taxon>
        <taxon>Treponema</taxon>
    </lineage>
</organism>
<dbReference type="InterPro" id="IPR001764">
    <property type="entry name" value="Glyco_hydro_3_N"/>
</dbReference>
<proteinExistence type="inferred from homology"/>
<dbReference type="InterPro" id="IPR002772">
    <property type="entry name" value="Glyco_hydro_3_C"/>
</dbReference>
<dbReference type="PANTHER" id="PTHR42715:SF10">
    <property type="entry name" value="BETA-GLUCOSIDASE"/>
    <property type="match status" value="1"/>
</dbReference>
<keyword evidence="5" id="KW-1133">Transmembrane helix</keyword>
<dbReference type="InterPro" id="IPR050288">
    <property type="entry name" value="Cellulose_deg_GH3"/>
</dbReference>
<keyword evidence="4" id="KW-0326">Glycosidase</keyword>
<dbReference type="AlphaFoldDB" id="A0A7M1XHW0"/>
<dbReference type="InterPro" id="IPR036881">
    <property type="entry name" value="Glyco_hydro_3_C_sf"/>
</dbReference>
<evidence type="ECO:0000259" key="6">
    <source>
        <dbReference type="SMART" id="SM01217"/>
    </source>
</evidence>
<dbReference type="InterPro" id="IPR017853">
    <property type="entry name" value="GH"/>
</dbReference>
<feature type="transmembrane region" description="Helical" evidence="5">
    <location>
        <begin position="12"/>
        <end position="33"/>
    </location>
</feature>
<dbReference type="SUPFAM" id="SSF52279">
    <property type="entry name" value="Beta-D-glucan exohydrolase, C-terminal domain"/>
    <property type="match status" value="1"/>
</dbReference>
<accession>A0A7M1XHW0</accession>
<dbReference type="Gene3D" id="3.20.20.300">
    <property type="entry name" value="Glycoside hydrolase, family 3, N-terminal domain"/>
    <property type="match status" value="1"/>
</dbReference>